<dbReference type="Proteomes" id="UP000035955">
    <property type="component" value="Unassembled WGS sequence"/>
</dbReference>
<dbReference type="GO" id="GO:0006865">
    <property type="term" value="P:amino acid transport"/>
    <property type="evidence" value="ECO:0007669"/>
    <property type="project" value="UniProtKB-KW"/>
</dbReference>
<evidence type="ECO:0000256" key="6">
    <source>
        <dbReference type="ARBA" id="ARBA00022692"/>
    </source>
</evidence>
<dbReference type="EMBL" id="LABY01000034">
    <property type="protein sequence ID" value="KMO41285.1"/>
    <property type="molecule type" value="Genomic_DNA"/>
</dbReference>
<evidence type="ECO:0000256" key="7">
    <source>
        <dbReference type="ARBA" id="ARBA00022970"/>
    </source>
</evidence>
<sequence length="219" mass="24130">MPYEWDFSFLIQYSRLIAVGAAYTIGFTILTAISGFTVGGLIAMVRLSGTRLVALPLMAVMEVFRCTPVLVQLVWVYYALPILTGVELAPSTAAFITLTLYGASFFAEIIRGGITSIDLGQWDAGRALGMRRGALMRRIVLPQALKRMIPPLVNQVVLQLKNTSLLSVLAVPDLLYQGQLITSATYKPLETYTMIAVIYFIILFPLTTLAYGLEKKLAR</sequence>
<dbReference type="PROSITE" id="PS50928">
    <property type="entry name" value="ABC_TM1"/>
    <property type="match status" value="1"/>
</dbReference>
<comment type="similarity">
    <text evidence="3">Belongs to the binding-protein-dependent transport system permease family. HisMQ subfamily.</text>
</comment>
<dbReference type="RefSeq" id="WP_048443240.1">
    <property type="nucleotide sequence ID" value="NZ_LABY01000034.1"/>
</dbReference>
<protein>
    <submittedName>
        <fullName evidence="12">ABC transporter permease</fullName>
    </submittedName>
</protein>
<gene>
    <name evidence="12" type="ORF">VQ02_05940</name>
</gene>
<keyword evidence="6 10" id="KW-0812">Transmembrane</keyword>
<dbReference type="Gene3D" id="1.10.3720.10">
    <property type="entry name" value="MetI-like"/>
    <property type="match status" value="1"/>
</dbReference>
<dbReference type="CDD" id="cd06261">
    <property type="entry name" value="TM_PBP2"/>
    <property type="match status" value="1"/>
</dbReference>
<dbReference type="Pfam" id="PF00528">
    <property type="entry name" value="BPD_transp_1"/>
    <property type="match status" value="1"/>
</dbReference>
<evidence type="ECO:0000256" key="9">
    <source>
        <dbReference type="ARBA" id="ARBA00023136"/>
    </source>
</evidence>
<organism evidence="12 13">
    <name type="scientific">Methylobacterium variabile</name>
    <dbReference type="NCBI Taxonomy" id="298794"/>
    <lineage>
        <taxon>Bacteria</taxon>
        <taxon>Pseudomonadati</taxon>
        <taxon>Pseudomonadota</taxon>
        <taxon>Alphaproteobacteria</taxon>
        <taxon>Hyphomicrobiales</taxon>
        <taxon>Methylobacteriaceae</taxon>
        <taxon>Methylobacterium</taxon>
    </lineage>
</organism>
<evidence type="ECO:0000256" key="5">
    <source>
        <dbReference type="ARBA" id="ARBA00022475"/>
    </source>
</evidence>
<keyword evidence="8 10" id="KW-1133">Transmembrane helix</keyword>
<keyword evidence="4 10" id="KW-0813">Transport</keyword>
<keyword evidence="5" id="KW-1003">Cell membrane</keyword>
<reference evidence="12 13" key="1">
    <citation type="submission" date="2015-03" db="EMBL/GenBank/DDBJ databases">
        <title>Genome sequencing of Methylobacterium variabile DSM 16961.</title>
        <authorList>
            <person name="Chaudhry V."/>
            <person name="Patil P.B."/>
        </authorList>
    </citation>
    <scope>NUCLEOTIDE SEQUENCE [LARGE SCALE GENOMIC DNA]</scope>
    <source>
        <strain evidence="12 13">DSM 16961</strain>
    </source>
</reference>
<evidence type="ECO:0000259" key="11">
    <source>
        <dbReference type="PROSITE" id="PS50928"/>
    </source>
</evidence>
<dbReference type="PATRIC" id="fig|298794.3.peg.5083"/>
<dbReference type="SUPFAM" id="SSF161098">
    <property type="entry name" value="MetI-like"/>
    <property type="match status" value="1"/>
</dbReference>
<dbReference type="NCBIfam" id="TIGR01726">
    <property type="entry name" value="HEQRo_perm_3TM"/>
    <property type="match status" value="1"/>
</dbReference>
<dbReference type="OrthoDB" id="7190458at2"/>
<keyword evidence="9 10" id="KW-0472">Membrane</keyword>
<evidence type="ECO:0000256" key="2">
    <source>
        <dbReference type="ARBA" id="ARBA00004429"/>
    </source>
</evidence>
<dbReference type="GO" id="GO:0022857">
    <property type="term" value="F:transmembrane transporter activity"/>
    <property type="evidence" value="ECO:0007669"/>
    <property type="project" value="InterPro"/>
</dbReference>
<comment type="function">
    <text evidence="1">Part of the binding-protein-dependent transport system for glutamine; probably responsible for the translocation of the substrate across the membrane.</text>
</comment>
<dbReference type="InterPro" id="IPR000515">
    <property type="entry name" value="MetI-like"/>
</dbReference>
<comment type="caution">
    <text evidence="12">The sequence shown here is derived from an EMBL/GenBank/DDBJ whole genome shotgun (WGS) entry which is preliminary data.</text>
</comment>
<dbReference type="AlphaFoldDB" id="A0A0J6T1F5"/>
<dbReference type="PANTHER" id="PTHR30614:SF20">
    <property type="entry name" value="GLUTAMINE TRANSPORT SYSTEM PERMEASE PROTEIN GLNP"/>
    <property type="match status" value="1"/>
</dbReference>
<evidence type="ECO:0000256" key="1">
    <source>
        <dbReference type="ARBA" id="ARBA00003159"/>
    </source>
</evidence>
<name>A0A0J6T1F5_9HYPH</name>
<proteinExistence type="inferred from homology"/>
<feature type="transmembrane region" description="Helical" evidence="10">
    <location>
        <begin position="191"/>
        <end position="213"/>
    </location>
</feature>
<evidence type="ECO:0000256" key="10">
    <source>
        <dbReference type="RuleBase" id="RU363032"/>
    </source>
</evidence>
<keyword evidence="7" id="KW-0029">Amino-acid transport</keyword>
<keyword evidence="13" id="KW-1185">Reference proteome</keyword>
<evidence type="ECO:0000256" key="8">
    <source>
        <dbReference type="ARBA" id="ARBA00022989"/>
    </source>
</evidence>
<dbReference type="InterPro" id="IPR010065">
    <property type="entry name" value="AA_ABC_transptr_permease_3TM"/>
</dbReference>
<accession>A0A0J6T1F5</accession>
<evidence type="ECO:0000313" key="13">
    <source>
        <dbReference type="Proteomes" id="UP000035955"/>
    </source>
</evidence>
<dbReference type="InterPro" id="IPR043429">
    <property type="entry name" value="ArtM/GltK/GlnP/TcyL/YhdX-like"/>
</dbReference>
<feature type="domain" description="ABC transmembrane type-1" evidence="11">
    <location>
        <begin position="21"/>
        <end position="210"/>
    </location>
</feature>
<evidence type="ECO:0000313" key="12">
    <source>
        <dbReference type="EMBL" id="KMO41285.1"/>
    </source>
</evidence>
<dbReference type="InterPro" id="IPR035906">
    <property type="entry name" value="MetI-like_sf"/>
</dbReference>
<evidence type="ECO:0000256" key="3">
    <source>
        <dbReference type="ARBA" id="ARBA00010072"/>
    </source>
</evidence>
<dbReference type="GO" id="GO:0043190">
    <property type="term" value="C:ATP-binding cassette (ABC) transporter complex"/>
    <property type="evidence" value="ECO:0007669"/>
    <property type="project" value="InterPro"/>
</dbReference>
<feature type="transmembrane region" description="Helical" evidence="10">
    <location>
        <begin position="20"/>
        <end position="45"/>
    </location>
</feature>
<evidence type="ECO:0000256" key="4">
    <source>
        <dbReference type="ARBA" id="ARBA00022448"/>
    </source>
</evidence>
<dbReference type="PANTHER" id="PTHR30614">
    <property type="entry name" value="MEMBRANE COMPONENT OF AMINO ACID ABC TRANSPORTER"/>
    <property type="match status" value="1"/>
</dbReference>
<comment type="subcellular location">
    <subcellularLocation>
        <location evidence="2">Cell inner membrane</location>
        <topology evidence="2">Multi-pass membrane protein</topology>
    </subcellularLocation>
    <subcellularLocation>
        <location evidence="10">Cell membrane</location>
        <topology evidence="10">Multi-pass membrane protein</topology>
    </subcellularLocation>
</comment>